<comment type="caution">
    <text evidence="11">The sequence shown here is derived from an EMBL/GenBank/DDBJ whole genome shotgun (WGS) entry which is preliminary data.</text>
</comment>
<organism evidence="11 12">
    <name type="scientific">Puccinia graminis f. sp. tritici</name>
    <dbReference type="NCBI Taxonomy" id="56615"/>
    <lineage>
        <taxon>Eukaryota</taxon>
        <taxon>Fungi</taxon>
        <taxon>Dikarya</taxon>
        <taxon>Basidiomycota</taxon>
        <taxon>Pucciniomycotina</taxon>
        <taxon>Pucciniomycetes</taxon>
        <taxon>Pucciniales</taxon>
        <taxon>Pucciniaceae</taxon>
        <taxon>Puccinia</taxon>
    </lineage>
</organism>
<dbReference type="Proteomes" id="UP000325313">
    <property type="component" value="Unassembled WGS sequence"/>
</dbReference>
<evidence type="ECO:0000256" key="10">
    <source>
        <dbReference type="RuleBase" id="RU000488"/>
    </source>
</evidence>
<dbReference type="AlphaFoldDB" id="A0A5B0RCW9"/>
<dbReference type="PANTHER" id="PTHR45624:SF31">
    <property type="entry name" value="MITOCHONDRIAL ORNITHINE TRANSPORTER 1"/>
    <property type="match status" value="1"/>
</dbReference>
<name>A0A5B0RCW9_PUCGR</name>
<evidence type="ECO:0000256" key="2">
    <source>
        <dbReference type="ARBA" id="ARBA00006375"/>
    </source>
</evidence>
<evidence type="ECO:0000256" key="7">
    <source>
        <dbReference type="ARBA" id="ARBA00023128"/>
    </source>
</evidence>
<keyword evidence="4 9" id="KW-0812">Transmembrane</keyword>
<evidence type="ECO:0000256" key="8">
    <source>
        <dbReference type="ARBA" id="ARBA00023136"/>
    </source>
</evidence>
<gene>
    <name evidence="11" type="ORF">PGTUg99_008820</name>
</gene>
<evidence type="ECO:0000256" key="5">
    <source>
        <dbReference type="ARBA" id="ARBA00022737"/>
    </source>
</evidence>
<dbReference type="SUPFAM" id="SSF103506">
    <property type="entry name" value="Mitochondrial carrier"/>
    <property type="match status" value="1"/>
</dbReference>
<dbReference type="PANTHER" id="PTHR45624">
    <property type="entry name" value="MITOCHONDRIAL BASIC AMINO ACIDS TRANSPORTER-RELATED"/>
    <property type="match status" value="1"/>
</dbReference>
<sequence length="214" mass="23117">MQLLDPAHPALGSSSSSSLIQLSHLIQVLEAEPADSALGASSFSSWIQRILNPAHSALQASSFSSWSHLLQLSEPVHPHLGPSSFRSWSQLRLGQIGTLLRETGGSAIWFCTFESVVALFVAHRQESLGPSKLLSKEDLSSPELMYSGATAGIFYNFVFFPADSIKSTMQTASELTQTSHLPQSLPAHEAPKNGFLDVGLRIVKTRGWKGLYAG</sequence>
<evidence type="ECO:0000313" key="11">
    <source>
        <dbReference type="EMBL" id="KAA1123557.1"/>
    </source>
</evidence>
<dbReference type="EMBL" id="VDEP01000207">
    <property type="protein sequence ID" value="KAA1123557.1"/>
    <property type="molecule type" value="Genomic_DNA"/>
</dbReference>
<evidence type="ECO:0000256" key="1">
    <source>
        <dbReference type="ARBA" id="ARBA00004225"/>
    </source>
</evidence>
<evidence type="ECO:0000256" key="9">
    <source>
        <dbReference type="PROSITE-ProRule" id="PRU00282"/>
    </source>
</evidence>
<accession>A0A5B0RCW9</accession>
<dbReference type="InterPro" id="IPR023395">
    <property type="entry name" value="MCP_dom_sf"/>
</dbReference>
<keyword evidence="7" id="KW-0496">Mitochondrion</keyword>
<protein>
    <submittedName>
        <fullName evidence="11">Uncharacterized protein</fullName>
    </submittedName>
</protein>
<dbReference type="Gene3D" id="1.50.40.10">
    <property type="entry name" value="Mitochondrial carrier domain"/>
    <property type="match status" value="1"/>
</dbReference>
<keyword evidence="5" id="KW-0677">Repeat</keyword>
<evidence type="ECO:0000313" key="12">
    <source>
        <dbReference type="Proteomes" id="UP000325313"/>
    </source>
</evidence>
<dbReference type="GO" id="GO:1990575">
    <property type="term" value="P:mitochondrial L-ornithine transmembrane transport"/>
    <property type="evidence" value="ECO:0007669"/>
    <property type="project" value="TreeGrafter"/>
</dbReference>
<dbReference type="InterPro" id="IPR018108">
    <property type="entry name" value="MCP_transmembrane"/>
</dbReference>
<feature type="repeat" description="Solcar" evidence="9">
    <location>
        <begin position="139"/>
        <end position="214"/>
    </location>
</feature>
<dbReference type="PROSITE" id="PS50920">
    <property type="entry name" value="SOLCAR"/>
    <property type="match status" value="1"/>
</dbReference>
<keyword evidence="6" id="KW-1133">Transmembrane helix</keyword>
<keyword evidence="3 10" id="KW-0813">Transport</keyword>
<proteinExistence type="inferred from homology"/>
<dbReference type="GO" id="GO:0031966">
    <property type="term" value="C:mitochondrial membrane"/>
    <property type="evidence" value="ECO:0007669"/>
    <property type="project" value="UniProtKB-SubCell"/>
</dbReference>
<dbReference type="InterPro" id="IPR050567">
    <property type="entry name" value="Mitochondrial_Carrier"/>
</dbReference>
<evidence type="ECO:0000256" key="4">
    <source>
        <dbReference type="ARBA" id="ARBA00022692"/>
    </source>
</evidence>
<keyword evidence="8 9" id="KW-0472">Membrane</keyword>
<reference evidence="11 12" key="1">
    <citation type="submission" date="2019-05" db="EMBL/GenBank/DDBJ databases">
        <title>Emergence of the Ug99 lineage of the wheat stem rust pathogen through somatic hybridization.</title>
        <authorList>
            <person name="Li F."/>
            <person name="Upadhyaya N.M."/>
            <person name="Sperschneider J."/>
            <person name="Matny O."/>
            <person name="Nguyen-Phuc H."/>
            <person name="Mago R."/>
            <person name="Raley C."/>
            <person name="Miller M.E."/>
            <person name="Silverstein K.A.T."/>
            <person name="Henningsen E."/>
            <person name="Hirsch C.D."/>
            <person name="Visser B."/>
            <person name="Pretorius Z.A."/>
            <person name="Steffenson B.J."/>
            <person name="Schwessinger B."/>
            <person name="Dodds P.N."/>
            <person name="Figueroa M."/>
        </authorList>
    </citation>
    <scope>NUCLEOTIDE SEQUENCE [LARGE SCALE GENOMIC DNA]</scope>
    <source>
        <strain evidence="11 12">Ug99</strain>
    </source>
</reference>
<dbReference type="GO" id="GO:0000064">
    <property type="term" value="F:L-ornithine transmembrane transporter activity"/>
    <property type="evidence" value="ECO:0007669"/>
    <property type="project" value="TreeGrafter"/>
</dbReference>
<evidence type="ECO:0000256" key="3">
    <source>
        <dbReference type="ARBA" id="ARBA00022448"/>
    </source>
</evidence>
<comment type="subcellular location">
    <subcellularLocation>
        <location evidence="1">Mitochondrion membrane</location>
        <topology evidence="1">Multi-pass membrane protein</topology>
    </subcellularLocation>
</comment>
<evidence type="ECO:0000256" key="6">
    <source>
        <dbReference type="ARBA" id="ARBA00022989"/>
    </source>
</evidence>
<comment type="similarity">
    <text evidence="2 10">Belongs to the mitochondrial carrier (TC 2.A.29) family.</text>
</comment>
<dbReference type="Pfam" id="PF00153">
    <property type="entry name" value="Mito_carr"/>
    <property type="match status" value="1"/>
</dbReference>